<dbReference type="InterPro" id="IPR036291">
    <property type="entry name" value="NAD(P)-bd_dom_sf"/>
</dbReference>
<dbReference type="AlphaFoldDB" id="A0AAV0TB85"/>
<evidence type="ECO:0000256" key="1">
    <source>
        <dbReference type="ARBA" id="ARBA00022741"/>
    </source>
</evidence>
<dbReference type="Gene3D" id="1.10.510.10">
    <property type="entry name" value="Transferase(Phosphotransferase) domain 1"/>
    <property type="match status" value="1"/>
</dbReference>
<evidence type="ECO:0000313" key="5">
    <source>
        <dbReference type="Proteomes" id="UP001162031"/>
    </source>
</evidence>
<dbReference type="Pfam" id="PF00069">
    <property type="entry name" value="Pkinase"/>
    <property type="match status" value="1"/>
</dbReference>
<dbReference type="FunFam" id="1.10.510.10:FF:000571">
    <property type="entry name" value="Maternal embryonic leucine zipper kinase"/>
    <property type="match status" value="1"/>
</dbReference>
<keyword evidence="1" id="KW-0547">Nucleotide-binding</keyword>
<dbReference type="SUPFAM" id="SSF56112">
    <property type="entry name" value="Protein kinase-like (PK-like)"/>
    <property type="match status" value="1"/>
</dbReference>
<reference evidence="4" key="1">
    <citation type="submission" date="2022-12" db="EMBL/GenBank/DDBJ databases">
        <authorList>
            <person name="Webb A."/>
        </authorList>
    </citation>
    <scope>NUCLEOTIDE SEQUENCE</scope>
    <source>
        <strain evidence="4">Hp1</strain>
    </source>
</reference>
<gene>
    <name evidence="4" type="ORF">HBR001_LOCUS1502</name>
</gene>
<keyword evidence="5" id="KW-1185">Reference proteome</keyword>
<sequence>MTTASVGFIGAGRLAERVARHVVQHVTPQRKFCYDKQRLVSTLLASDPCAARRRVFARLGFTTTDANQDVLADCDVVFLGTDARAALAAHATNARTLYVSLMGDLPTRAVEKLLCPGAKVIRLMPQSDLAKQGLPRGVLPLRSWATVRGAHASGCDLKHVMRLAGIEQGIEVDEASTTWSFMHRSGVERELGHKSGRTYDVGATMGGPAAALSKRAVHTLGSRGGCTRYSRARTDAGAAEFNDTYAVVRELAASKFSRVNEVTHRETGQQFAVKIVRDDDSAPEGREMLVAEVGALNRLAHPHIISHHGLYKEAGTYLLVLEYCNYGSVGGLMDELKVVPEHVAKRILKQTLAALAYCHEMGQVHRDVKAENVLLCASEDGVLTVKLADFGLSEELQHGSRHLQTMCGTPQYLSPELVSGRRHGAPADIWGAGILAYMMLSGLVPFHEARNDTELFKLISLGAVWYDQPQWADVSPAAKDFVQRMLEVSVESRCTAAELLQHDWLRDA</sequence>
<comment type="caution">
    <text evidence="4">The sequence shown here is derived from an EMBL/GenBank/DDBJ whole genome shotgun (WGS) entry which is preliminary data.</text>
</comment>
<dbReference type="GO" id="GO:0004672">
    <property type="term" value="F:protein kinase activity"/>
    <property type="evidence" value="ECO:0007669"/>
    <property type="project" value="InterPro"/>
</dbReference>
<evidence type="ECO:0000256" key="2">
    <source>
        <dbReference type="ARBA" id="ARBA00022840"/>
    </source>
</evidence>
<evidence type="ECO:0000313" key="4">
    <source>
        <dbReference type="EMBL" id="CAI5715779.1"/>
    </source>
</evidence>
<dbReference type="InterPro" id="IPR011009">
    <property type="entry name" value="Kinase-like_dom_sf"/>
</dbReference>
<keyword evidence="2" id="KW-0067">ATP-binding</keyword>
<name>A0AAV0TB85_HYABA</name>
<dbReference type="GO" id="GO:0005524">
    <property type="term" value="F:ATP binding"/>
    <property type="evidence" value="ECO:0007669"/>
    <property type="project" value="UniProtKB-KW"/>
</dbReference>
<dbReference type="Gene3D" id="3.40.50.720">
    <property type="entry name" value="NAD(P)-binding Rossmann-like Domain"/>
    <property type="match status" value="1"/>
</dbReference>
<accession>A0AAV0TB85</accession>
<dbReference type="SUPFAM" id="SSF51735">
    <property type="entry name" value="NAD(P)-binding Rossmann-fold domains"/>
    <property type="match status" value="1"/>
</dbReference>
<dbReference type="InterPro" id="IPR000719">
    <property type="entry name" value="Prot_kinase_dom"/>
</dbReference>
<evidence type="ECO:0000259" key="3">
    <source>
        <dbReference type="PROSITE" id="PS50011"/>
    </source>
</evidence>
<dbReference type="PANTHER" id="PTHR24347">
    <property type="entry name" value="SERINE/THREONINE-PROTEIN KINASE"/>
    <property type="match status" value="1"/>
</dbReference>
<dbReference type="SMART" id="SM00220">
    <property type="entry name" value="S_TKc"/>
    <property type="match status" value="1"/>
</dbReference>
<dbReference type="EMBL" id="CANTFL010000146">
    <property type="protein sequence ID" value="CAI5715779.1"/>
    <property type="molecule type" value="Genomic_DNA"/>
</dbReference>
<proteinExistence type="predicted"/>
<dbReference type="Proteomes" id="UP001162031">
    <property type="component" value="Unassembled WGS sequence"/>
</dbReference>
<dbReference type="PROSITE" id="PS50011">
    <property type="entry name" value="PROTEIN_KINASE_DOM"/>
    <property type="match status" value="1"/>
</dbReference>
<protein>
    <recommendedName>
        <fullName evidence="3">Protein kinase domain-containing protein</fullName>
    </recommendedName>
</protein>
<feature type="domain" description="Protein kinase" evidence="3">
    <location>
        <begin position="245"/>
        <end position="505"/>
    </location>
</feature>
<organism evidence="4 5">
    <name type="scientific">Hyaloperonospora brassicae</name>
    <name type="common">Brassica downy mildew</name>
    <name type="synonym">Peronospora brassicae</name>
    <dbReference type="NCBI Taxonomy" id="162125"/>
    <lineage>
        <taxon>Eukaryota</taxon>
        <taxon>Sar</taxon>
        <taxon>Stramenopiles</taxon>
        <taxon>Oomycota</taxon>
        <taxon>Peronosporomycetes</taxon>
        <taxon>Peronosporales</taxon>
        <taxon>Peronosporaceae</taxon>
        <taxon>Hyaloperonospora</taxon>
    </lineage>
</organism>